<keyword evidence="2" id="KW-0813">Transport</keyword>
<dbReference type="RefSeq" id="WP_108686340.1">
    <property type="nucleotide sequence ID" value="NZ_QCYK01000001.1"/>
</dbReference>
<keyword evidence="6 10" id="KW-1133">Transmembrane helix</keyword>
<organism evidence="11 12">
    <name type="scientific">Chitinophaga parva</name>
    <dbReference type="NCBI Taxonomy" id="2169414"/>
    <lineage>
        <taxon>Bacteria</taxon>
        <taxon>Pseudomonadati</taxon>
        <taxon>Bacteroidota</taxon>
        <taxon>Chitinophagia</taxon>
        <taxon>Chitinophagales</taxon>
        <taxon>Chitinophagaceae</taxon>
        <taxon>Chitinophaga</taxon>
    </lineage>
</organism>
<dbReference type="GO" id="GO:0005886">
    <property type="term" value="C:plasma membrane"/>
    <property type="evidence" value="ECO:0007669"/>
    <property type="project" value="UniProtKB-SubCell"/>
</dbReference>
<evidence type="ECO:0000256" key="10">
    <source>
        <dbReference type="SAM" id="Phobius"/>
    </source>
</evidence>
<keyword evidence="8 10" id="KW-0472">Membrane</keyword>
<reference evidence="11 12" key="1">
    <citation type="submission" date="2018-04" db="EMBL/GenBank/DDBJ databases">
        <title>Chitinophaga fuyangensis sp. nov., isolated from soil in a chemical factory.</title>
        <authorList>
            <person name="Chen K."/>
        </authorList>
    </citation>
    <scope>NUCLEOTIDE SEQUENCE [LARGE SCALE GENOMIC DNA]</scope>
    <source>
        <strain evidence="11 12">LY-1</strain>
    </source>
</reference>
<dbReference type="EMBL" id="QCYK01000001">
    <property type="protein sequence ID" value="PUZ29703.1"/>
    <property type="molecule type" value="Genomic_DNA"/>
</dbReference>
<dbReference type="PANTHER" id="PTHR43298:SF2">
    <property type="entry name" value="FMN_FAD EXPORTER YEEO-RELATED"/>
    <property type="match status" value="1"/>
</dbReference>
<proteinExistence type="predicted"/>
<feature type="transmembrane region" description="Helical" evidence="10">
    <location>
        <begin position="244"/>
        <end position="267"/>
    </location>
</feature>
<feature type="transmembrane region" description="Helical" evidence="10">
    <location>
        <begin position="134"/>
        <end position="152"/>
    </location>
</feature>
<feature type="transmembrane region" description="Helical" evidence="10">
    <location>
        <begin position="392"/>
        <end position="410"/>
    </location>
</feature>
<evidence type="ECO:0000256" key="3">
    <source>
        <dbReference type="ARBA" id="ARBA00022449"/>
    </source>
</evidence>
<evidence type="ECO:0000256" key="1">
    <source>
        <dbReference type="ARBA" id="ARBA00004651"/>
    </source>
</evidence>
<keyword evidence="3" id="KW-0050">Antiport</keyword>
<dbReference type="PANTHER" id="PTHR43298">
    <property type="entry name" value="MULTIDRUG RESISTANCE PROTEIN NORM-RELATED"/>
    <property type="match status" value="1"/>
</dbReference>
<dbReference type="CDD" id="cd13133">
    <property type="entry name" value="MATE_like_7"/>
    <property type="match status" value="1"/>
</dbReference>
<feature type="transmembrane region" description="Helical" evidence="10">
    <location>
        <begin position="287"/>
        <end position="310"/>
    </location>
</feature>
<dbReference type="InterPro" id="IPR002528">
    <property type="entry name" value="MATE_fam"/>
</dbReference>
<feature type="transmembrane region" description="Helical" evidence="10">
    <location>
        <begin position="202"/>
        <end position="223"/>
    </location>
</feature>
<feature type="transmembrane region" description="Helical" evidence="10">
    <location>
        <begin position="59"/>
        <end position="81"/>
    </location>
</feature>
<dbReference type="GO" id="GO:0006811">
    <property type="term" value="P:monoatomic ion transport"/>
    <property type="evidence" value="ECO:0007669"/>
    <property type="project" value="UniProtKB-KW"/>
</dbReference>
<keyword evidence="5 10" id="KW-0812">Transmembrane</keyword>
<sequence>MEQHPRDINLQLKVTNKQILQIALPIAASIVVPQINFITNNIFLGRLGEQSLGVAGITGVYYLIFAVIGAGLNSGLQALISRRAGENRIAEIGTLFHQGVRIALGIALAGIFLTYCIAPFVLSRALHDPRHVEMALHFLYIRIWGLPLLYIYQMRNALLVGTNNSRFLVVGTLAEAVVNIVLDYGLIQGHWGMPALGFNGAAVSSIIAEAAGLVIIFGVMRWTGITRQLQLFRNIRYNKAQTKLILNQSTPLILQNAISIATWEFFYILIEHHGETALAVSNTMRNIFGLFGCLTWAFAATSNTMVANIIGQGQQTRVIGLVWKIVRMSFGISVVICIILNLAPGFFLQVYGQQPAFIQAAIPVVRVVSLALVLQSIATIWLNAVTGTGNTIINLISETLSILVYGIYVYTTLEVLNLPIAIGWLSEMLYWIVLFVPSFWYMMSGRWKDKVI</sequence>
<evidence type="ECO:0000313" key="11">
    <source>
        <dbReference type="EMBL" id="PUZ29703.1"/>
    </source>
</evidence>
<evidence type="ECO:0000256" key="7">
    <source>
        <dbReference type="ARBA" id="ARBA00023065"/>
    </source>
</evidence>
<dbReference type="AlphaFoldDB" id="A0A2T7BPV6"/>
<dbReference type="InterPro" id="IPR050222">
    <property type="entry name" value="MATE_MdtK"/>
</dbReference>
<feature type="transmembrane region" description="Helical" evidence="10">
    <location>
        <begin position="330"/>
        <end position="351"/>
    </location>
</feature>
<feature type="transmembrane region" description="Helical" evidence="10">
    <location>
        <begin position="20"/>
        <end position="39"/>
    </location>
</feature>
<evidence type="ECO:0000256" key="4">
    <source>
        <dbReference type="ARBA" id="ARBA00022475"/>
    </source>
</evidence>
<dbReference type="PIRSF" id="PIRSF006603">
    <property type="entry name" value="DinF"/>
    <property type="match status" value="1"/>
</dbReference>
<evidence type="ECO:0000256" key="5">
    <source>
        <dbReference type="ARBA" id="ARBA00022692"/>
    </source>
</evidence>
<dbReference type="InterPro" id="IPR048279">
    <property type="entry name" value="MdtK-like"/>
</dbReference>
<evidence type="ECO:0000256" key="6">
    <source>
        <dbReference type="ARBA" id="ARBA00022989"/>
    </source>
</evidence>
<keyword evidence="7" id="KW-0406">Ion transport</keyword>
<name>A0A2T7BPV6_9BACT</name>
<feature type="transmembrane region" description="Helical" evidence="10">
    <location>
        <begin position="164"/>
        <end position="182"/>
    </location>
</feature>
<dbReference type="OrthoDB" id="9780160at2"/>
<evidence type="ECO:0000256" key="9">
    <source>
        <dbReference type="ARBA" id="ARBA00031636"/>
    </source>
</evidence>
<feature type="transmembrane region" description="Helical" evidence="10">
    <location>
        <begin position="422"/>
        <end position="442"/>
    </location>
</feature>
<dbReference type="Pfam" id="PF01554">
    <property type="entry name" value="MatE"/>
    <property type="match status" value="2"/>
</dbReference>
<comment type="subcellular location">
    <subcellularLocation>
        <location evidence="1">Cell membrane</location>
        <topology evidence="1">Multi-pass membrane protein</topology>
    </subcellularLocation>
</comment>
<gene>
    <name evidence="11" type="ORF">DCC81_09760</name>
</gene>
<evidence type="ECO:0000256" key="2">
    <source>
        <dbReference type="ARBA" id="ARBA00022448"/>
    </source>
</evidence>
<comment type="caution">
    <text evidence="11">The sequence shown here is derived from an EMBL/GenBank/DDBJ whole genome shotgun (WGS) entry which is preliminary data.</text>
</comment>
<dbReference type="Proteomes" id="UP000244450">
    <property type="component" value="Unassembled WGS sequence"/>
</dbReference>
<dbReference type="GO" id="GO:0042910">
    <property type="term" value="F:xenobiotic transmembrane transporter activity"/>
    <property type="evidence" value="ECO:0007669"/>
    <property type="project" value="InterPro"/>
</dbReference>
<evidence type="ECO:0000256" key="8">
    <source>
        <dbReference type="ARBA" id="ARBA00023136"/>
    </source>
</evidence>
<dbReference type="GO" id="GO:0015297">
    <property type="term" value="F:antiporter activity"/>
    <property type="evidence" value="ECO:0007669"/>
    <property type="project" value="UniProtKB-KW"/>
</dbReference>
<protein>
    <recommendedName>
        <fullName evidence="9">Multidrug-efflux transporter</fullName>
    </recommendedName>
</protein>
<keyword evidence="12" id="KW-1185">Reference proteome</keyword>
<dbReference type="NCBIfam" id="TIGR00797">
    <property type="entry name" value="matE"/>
    <property type="match status" value="1"/>
</dbReference>
<feature type="transmembrane region" description="Helical" evidence="10">
    <location>
        <begin position="357"/>
        <end position="380"/>
    </location>
</feature>
<evidence type="ECO:0000313" key="12">
    <source>
        <dbReference type="Proteomes" id="UP000244450"/>
    </source>
</evidence>
<accession>A0A2T7BPV6</accession>
<keyword evidence="4" id="KW-1003">Cell membrane</keyword>
<feature type="transmembrane region" description="Helical" evidence="10">
    <location>
        <begin position="102"/>
        <end position="122"/>
    </location>
</feature>